<dbReference type="GO" id="GO:0020037">
    <property type="term" value="F:heme binding"/>
    <property type="evidence" value="ECO:0007669"/>
    <property type="project" value="InterPro"/>
</dbReference>
<dbReference type="PRINTS" id="PR00463">
    <property type="entry name" value="EP450I"/>
</dbReference>
<keyword evidence="8" id="KW-1133">Transmembrane helix</keyword>
<dbReference type="PRINTS" id="PR00385">
    <property type="entry name" value="P450"/>
</dbReference>
<dbReference type="AlphaFoldDB" id="A0A8H7C1V5"/>
<accession>A0A8H7C1V5</accession>
<dbReference type="InterPro" id="IPR036396">
    <property type="entry name" value="Cyt_P450_sf"/>
</dbReference>
<name>A0A8H7C1V5_AGABI</name>
<dbReference type="InterPro" id="IPR001128">
    <property type="entry name" value="Cyt_P450"/>
</dbReference>
<evidence type="ECO:0000313" key="15">
    <source>
        <dbReference type="EMBL" id="KAF7760801.1"/>
    </source>
</evidence>
<evidence type="ECO:0000256" key="8">
    <source>
        <dbReference type="ARBA" id="ARBA00022989"/>
    </source>
</evidence>
<dbReference type="GO" id="GO:0016705">
    <property type="term" value="F:oxidoreductase activity, acting on paired donors, with incorporation or reduction of molecular oxygen"/>
    <property type="evidence" value="ECO:0007669"/>
    <property type="project" value="InterPro"/>
</dbReference>
<dbReference type="InterPro" id="IPR002401">
    <property type="entry name" value="Cyt_P450_E_grp-I"/>
</dbReference>
<evidence type="ECO:0000313" key="16">
    <source>
        <dbReference type="Proteomes" id="UP000629468"/>
    </source>
</evidence>
<evidence type="ECO:0000256" key="3">
    <source>
        <dbReference type="ARBA" id="ARBA00004721"/>
    </source>
</evidence>
<evidence type="ECO:0008006" key="17">
    <source>
        <dbReference type="Google" id="ProtNLM"/>
    </source>
</evidence>
<dbReference type="GO" id="GO:0004497">
    <property type="term" value="F:monooxygenase activity"/>
    <property type="evidence" value="ECO:0007669"/>
    <property type="project" value="UniProtKB-KW"/>
</dbReference>
<dbReference type="PANTHER" id="PTHR24305">
    <property type="entry name" value="CYTOCHROME P450"/>
    <property type="match status" value="1"/>
</dbReference>
<dbReference type="InterPro" id="IPR050121">
    <property type="entry name" value="Cytochrome_P450_monoxygenase"/>
</dbReference>
<protein>
    <recommendedName>
        <fullName evidence="17">Cytochrome P450</fullName>
    </recommendedName>
</protein>
<feature type="binding site" description="axial binding residue" evidence="13">
    <location>
        <position position="450"/>
    </location>
    <ligand>
        <name>heme</name>
        <dbReference type="ChEBI" id="CHEBI:30413"/>
    </ligand>
    <ligandPart>
        <name>Fe</name>
        <dbReference type="ChEBI" id="CHEBI:18248"/>
    </ligandPart>
</feature>
<keyword evidence="10 13" id="KW-0408">Iron</keyword>
<comment type="subcellular location">
    <subcellularLocation>
        <location evidence="2">Membrane</location>
    </subcellularLocation>
</comment>
<organism evidence="15 16">
    <name type="scientific">Agaricus bisporus var. burnettii</name>
    <dbReference type="NCBI Taxonomy" id="192524"/>
    <lineage>
        <taxon>Eukaryota</taxon>
        <taxon>Fungi</taxon>
        <taxon>Dikarya</taxon>
        <taxon>Basidiomycota</taxon>
        <taxon>Agaricomycotina</taxon>
        <taxon>Agaricomycetes</taxon>
        <taxon>Agaricomycetidae</taxon>
        <taxon>Agaricales</taxon>
        <taxon>Agaricineae</taxon>
        <taxon>Agaricaceae</taxon>
        <taxon>Agaricus</taxon>
    </lineage>
</organism>
<dbReference type="GO" id="GO:0005506">
    <property type="term" value="F:iron ion binding"/>
    <property type="evidence" value="ECO:0007669"/>
    <property type="project" value="InterPro"/>
</dbReference>
<comment type="cofactor">
    <cofactor evidence="1 13">
        <name>heme</name>
        <dbReference type="ChEBI" id="CHEBI:30413"/>
    </cofactor>
</comment>
<keyword evidence="9 14" id="KW-0560">Oxidoreductase</keyword>
<evidence type="ECO:0000256" key="7">
    <source>
        <dbReference type="ARBA" id="ARBA00022723"/>
    </source>
</evidence>
<dbReference type="Gene3D" id="1.10.630.10">
    <property type="entry name" value="Cytochrome P450"/>
    <property type="match status" value="1"/>
</dbReference>
<reference evidence="15 16" key="1">
    <citation type="journal article" name="Sci. Rep.">
        <title>Telomere-to-telomere assembled and centromere annotated genomes of the two main subspecies of the button mushroom Agaricus bisporus reveal especially polymorphic chromosome ends.</title>
        <authorList>
            <person name="Sonnenberg A.S.M."/>
            <person name="Sedaghat-Telgerd N."/>
            <person name="Lavrijssen B."/>
            <person name="Ohm R.A."/>
            <person name="Hendrickx P.M."/>
            <person name="Scholtmeijer K."/>
            <person name="Baars J.J.P."/>
            <person name="van Peer A."/>
        </authorList>
    </citation>
    <scope>NUCLEOTIDE SEQUENCE [LARGE SCALE GENOMIC DNA]</scope>
    <source>
        <strain evidence="15 16">H119_p4</strain>
    </source>
</reference>
<dbReference type="EMBL" id="JABXXO010000014">
    <property type="protein sequence ID" value="KAF7760801.1"/>
    <property type="molecule type" value="Genomic_DNA"/>
</dbReference>
<dbReference type="PANTHER" id="PTHR24305:SF166">
    <property type="entry name" value="CYTOCHROME P450 12A4, MITOCHONDRIAL-RELATED"/>
    <property type="match status" value="1"/>
</dbReference>
<proteinExistence type="inferred from homology"/>
<evidence type="ECO:0000256" key="9">
    <source>
        <dbReference type="ARBA" id="ARBA00023002"/>
    </source>
</evidence>
<evidence type="ECO:0000256" key="12">
    <source>
        <dbReference type="ARBA" id="ARBA00023136"/>
    </source>
</evidence>
<evidence type="ECO:0000256" key="1">
    <source>
        <dbReference type="ARBA" id="ARBA00001971"/>
    </source>
</evidence>
<evidence type="ECO:0000256" key="5">
    <source>
        <dbReference type="ARBA" id="ARBA00022617"/>
    </source>
</evidence>
<evidence type="ECO:0000256" key="4">
    <source>
        <dbReference type="ARBA" id="ARBA00010617"/>
    </source>
</evidence>
<keyword evidence="6" id="KW-0812">Transmembrane</keyword>
<dbReference type="PROSITE" id="PS00086">
    <property type="entry name" value="CYTOCHROME_P450"/>
    <property type="match status" value="1"/>
</dbReference>
<gene>
    <name evidence="15" type="ORF">Agabi119p4_10210</name>
</gene>
<dbReference type="Proteomes" id="UP000629468">
    <property type="component" value="Unassembled WGS sequence"/>
</dbReference>
<dbReference type="Pfam" id="PF00067">
    <property type="entry name" value="p450"/>
    <property type="match status" value="1"/>
</dbReference>
<comment type="similarity">
    <text evidence="4 14">Belongs to the cytochrome P450 family.</text>
</comment>
<dbReference type="InterPro" id="IPR017972">
    <property type="entry name" value="Cyt_P450_CS"/>
</dbReference>
<evidence type="ECO:0000256" key="11">
    <source>
        <dbReference type="ARBA" id="ARBA00023033"/>
    </source>
</evidence>
<dbReference type="GO" id="GO:0016020">
    <property type="term" value="C:membrane"/>
    <property type="evidence" value="ECO:0007669"/>
    <property type="project" value="UniProtKB-SubCell"/>
</dbReference>
<keyword evidence="12" id="KW-0472">Membrane</keyword>
<dbReference type="SUPFAM" id="SSF48264">
    <property type="entry name" value="Cytochrome P450"/>
    <property type="match status" value="1"/>
</dbReference>
<sequence>MWYTFLSLVAIVYAIRKIVTFKQVARSLGNLPGYRTLFYFESFFGHFLPKIRGVSCGNNLLFGDKHSVFEWAGCDIVTHVSMFPSKADVVVADASVVKEITTSRSRFPKAVALYGAFSFFGSNILVSEGEVWKRYRKISAPSFSERNNRLVWDEAVLVMKDLINSGWENKKEFRVDNFLDITLSFSLHVISAAGFGRKMAWKDAKVIPSGHLMSFKSSICTVTTYVIERLLLPDWAVGLTKKTREIDLGFKELKSYMIEMIEARKNTEEVKRHDLLSNLLLANAGDGESEGLNADEIISNVFIFLFAGHETTAHTLCYTFALLALHPDEQEKLYQHIKSVIQDPRAPTYDEMSLLTRSTAVLYEALRLYPPAVAIPKCSAEDTTLTVTNAKGEVVVVPVPKGTDIYIHIAGMHYNPKYWKDPFSFNPDRFMQPNWNKDAFLPFSAGARGCVGRKFAEIESLVAITMLVSRYKIAVQEEPRFAGETWEEKKKRVLTSTKVLTLKPVKVPLVFTRRS</sequence>
<evidence type="ECO:0000256" key="2">
    <source>
        <dbReference type="ARBA" id="ARBA00004370"/>
    </source>
</evidence>
<evidence type="ECO:0000256" key="13">
    <source>
        <dbReference type="PIRSR" id="PIRSR602401-1"/>
    </source>
</evidence>
<evidence type="ECO:0000256" key="6">
    <source>
        <dbReference type="ARBA" id="ARBA00022692"/>
    </source>
</evidence>
<keyword evidence="5 13" id="KW-0349">Heme</keyword>
<evidence type="ECO:0000256" key="14">
    <source>
        <dbReference type="RuleBase" id="RU000461"/>
    </source>
</evidence>
<evidence type="ECO:0000256" key="10">
    <source>
        <dbReference type="ARBA" id="ARBA00023004"/>
    </source>
</evidence>
<comment type="pathway">
    <text evidence="3">Secondary metabolite biosynthesis; terpenoid biosynthesis.</text>
</comment>
<comment type="caution">
    <text evidence="15">The sequence shown here is derived from an EMBL/GenBank/DDBJ whole genome shotgun (WGS) entry which is preliminary data.</text>
</comment>
<keyword evidence="11 14" id="KW-0503">Monooxygenase</keyword>
<keyword evidence="7 13" id="KW-0479">Metal-binding</keyword>